<sequence>AIAHWNSLYKKRDVNNTATSTNIPNLESVIGSSSHSTEDIIDFDEAIDNGLFHF</sequence>
<evidence type="ECO:0000313" key="2">
    <source>
        <dbReference type="Proteomes" id="UP000824469"/>
    </source>
</evidence>
<accession>A0AA38GAD8</accession>
<evidence type="ECO:0000313" key="1">
    <source>
        <dbReference type="EMBL" id="KAH9317888.1"/>
    </source>
</evidence>
<proteinExistence type="predicted"/>
<dbReference type="Proteomes" id="UP000824469">
    <property type="component" value="Unassembled WGS sequence"/>
</dbReference>
<comment type="caution">
    <text evidence="1">The sequence shown here is derived from an EMBL/GenBank/DDBJ whole genome shotgun (WGS) entry which is preliminary data.</text>
</comment>
<dbReference type="EMBL" id="JAHRHJ020000004">
    <property type="protein sequence ID" value="KAH9317888.1"/>
    <property type="molecule type" value="Genomic_DNA"/>
</dbReference>
<organism evidence="1 2">
    <name type="scientific">Taxus chinensis</name>
    <name type="common">Chinese yew</name>
    <name type="synonym">Taxus wallichiana var. chinensis</name>
    <dbReference type="NCBI Taxonomy" id="29808"/>
    <lineage>
        <taxon>Eukaryota</taxon>
        <taxon>Viridiplantae</taxon>
        <taxon>Streptophyta</taxon>
        <taxon>Embryophyta</taxon>
        <taxon>Tracheophyta</taxon>
        <taxon>Spermatophyta</taxon>
        <taxon>Pinopsida</taxon>
        <taxon>Pinidae</taxon>
        <taxon>Conifers II</taxon>
        <taxon>Cupressales</taxon>
        <taxon>Taxaceae</taxon>
        <taxon>Taxus</taxon>
    </lineage>
</organism>
<protein>
    <submittedName>
        <fullName evidence="1">Uncharacterized protein</fullName>
    </submittedName>
</protein>
<feature type="non-terminal residue" evidence="1">
    <location>
        <position position="1"/>
    </location>
</feature>
<name>A0AA38GAD8_TAXCH</name>
<reference evidence="1 2" key="1">
    <citation type="journal article" date="2021" name="Nat. Plants">
        <title>The Taxus genome provides insights into paclitaxel biosynthesis.</title>
        <authorList>
            <person name="Xiong X."/>
            <person name="Gou J."/>
            <person name="Liao Q."/>
            <person name="Li Y."/>
            <person name="Zhou Q."/>
            <person name="Bi G."/>
            <person name="Li C."/>
            <person name="Du R."/>
            <person name="Wang X."/>
            <person name="Sun T."/>
            <person name="Guo L."/>
            <person name="Liang H."/>
            <person name="Lu P."/>
            <person name="Wu Y."/>
            <person name="Zhang Z."/>
            <person name="Ro D.K."/>
            <person name="Shang Y."/>
            <person name="Huang S."/>
            <person name="Yan J."/>
        </authorList>
    </citation>
    <scope>NUCLEOTIDE SEQUENCE [LARGE SCALE GENOMIC DNA]</scope>
    <source>
        <strain evidence="1">Ta-2019</strain>
    </source>
</reference>
<dbReference type="AlphaFoldDB" id="A0AA38GAD8"/>
<keyword evidence="2" id="KW-1185">Reference proteome</keyword>
<feature type="non-terminal residue" evidence="1">
    <location>
        <position position="54"/>
    </location>
</feature>
<gene>
    <name evidence="1" type="ORF">KI387_019657</name>
</gene>